<dbReference type="Proteomes" id="UP000694562">
    <property type="component" value="Unplaced"/>
</dbReference>
<evidence type="ECO:0000313" key="2">
    <source>
        <dbReference type="Ensembl" id="ENSFTIP00000011482.1"/>
    </source>
</evidence>
<organism evidence="2 3">
    <name type="scientific">Falco tinnunculus</name>
    <name type="common">Common kestrel</name>
    <dbReference type="NCBI Taxonomy" id="100819"/>
    <lineage>
        <taxon>Eukaryota</taxon>
        <taxon>Metazoa</taxon>
        <taxon>Chordata</taxon>
        <taxon>Craniata</taxon>
        <taxon>Vertebrata</taxon>
        <taxon>Euteleostomi</taxon>
        <taxon>Archelosauria</taxon>
        <taxon>Archosauria</taxon>
        <taxon>Dinosauria</taxon>
        <taxon>Saurischia</taxon>
        <taxon>Theropoda</taxon>
        <taxon>Coelurosauria</taxon>
        <taxon>Aves</taxon>
        <taxon>Neognathae</taxon>
        <taxon>Neoaves</taxon>
        <taxon>Telluraves</taxon>
        <taxon>Australaves</taxon>
        <taxon>Falconiformes</taxon>
        <taxon>Falconidae</taxon>
        <taxon>Falco</taxon>
    </lineage>
</organism>
<dbReference type="PANTHER" id="PTHR34769">
    <property type="entry name" value="RCG42593, ISOFORM CRA_A"/>
    <property type="match status" value="1"/>
</dbReference>
<sequence>SQLAAGSGGGAGGCGRGRDGGGAGRRAEPGPAQPCPETCPRPPDPCGPAEGQTPEGSAADGRRQRRSRLSGATTEPAPARRRSAAGERASGRRPPCASFPRRRACSAPAAGAEVCGGSRRHAAGWAGAHRAGCRPRSALGGGVRPQPPLPAGAPGGVAAARFAPPRLLPAGVLAVRCACPTAPPRLAAGPPAGYGDGLRLRSRALAGGERAPLARLRRAAMEDDRELERKAVEELLKEAKRGRTRAETMGAMGWLKCPLAGTNKRFLLNTIKNTLPSQKEQDQEREEKEDNKEPEPNKSRKEEKPKKHRIHPYTPSFQSRRRVSYSPPRHRNRNQHTKDKHEK</sequence>
<keyword evidence="3" id="KW-1185">Reference proteome</keyword>
<dbReference type="AlphaFoldDB" id="A0A8C4UDA6"/>
<evidence type="ECO:0008006" key="4">
    <source>
        <dbReference type="Google" id="ProtNLM"/>
    </source>
</evidence>
<proteinExistence type="predicted"/>
<feature type="region of interest" description="Disordered" evidence="1">
    <location>
        <begin position="273"/>
        <end position="343"/>
    </location>
</feature>
<dbReference type="InterPro" id="IPR038948">
    <property type="entry name" value="POLR1D-like"/>
</dbReference>
<feature type="compositionally biased region" description="Pro residues" evidence="1">
    <location>
        <begin position="31"/>
        <end position="46"/>
    </location>
</feature>
<feature type="region of interest" description="Disordered" evidence="1">
    <location>
        <begin position="1"/>
        <end position="107"/>
    </location>
</feature>
<dbReference type="Ensembl" id="ENSFTIT00000011978.1">
    <property type="protein sequence ID" value="ENSFTIP00000011482.1"/>
    <property type="gene ID" value="ENSFTIG00000007689.1"/>
</dbReference>
<feature type="compositionally biased region" description="Basic and acidic residues" evidence="1">
    <location>
        <begin position="279"/>
        <end position="305"/>
    </location>
</feature>
<dbReference type="OrthoDB" id="6352295at2759"/>
<evidence type="ECO:0000256" key="1">
    <source>
        <dbReference type="SAM" id="MobiDB-lite"/>
    </source>
</evidence>
<name>A0A8C4UDA6_FALTI</name>
<reference evidence="2" key="2">
    <citation type="submission" date="2025-09" db="UniProtKB">
        <authorList>
            <consortium name="Ensembl"/>
        </authorList>
    </citation>
    <scope>IDENTIFICATION</scope>
</reference>
<feature type="compositionally biased region" description="Gly residues" evidence="1">
    <location>
        <begin position="1"/>
        <end position="24"/>
    </location>
</feature>
<feature type="compositionally biased region" description="Basic residues" evidence="1">
    <location>
        <begin position="319"/>
        <end position="335"/>
    </location>
</feature>
<evidence type="ECO:0000313" key="3">
    <source>
        <dbReference type="Proteomes" id="UP000694562"/>
    </source>
</evidence>
<reference evidence="2" key="1">
    <citation type="submission" date="2025-08" db="UniProtKB">
        <authorList>
            <consortium name="Ensembl"/>
        </authorList>
    </citation>
    <scope>IDENTIFICATION</scope>
</reference>
<accession>A0A8C4UDA6</accession>
<dbReference type="PANTHER" id="PTHR34769:SF1">
    <property type="entry name" value="RNA POLYMERASE I AND III SUBUNIT D"/>
    <property type="match status" value="1"/>
</dbReference>
<feature type="compositionally biased region" description="Low complexity" evidence="1">
    <location>
        <begin position="86"/>
        <end position="95"/>
    </location>
</feature>
<protein>
    <recommendedName>
        <fullName evidence="4">DNA-directed RNA polymerases I and III subunit RPAC2</fullName>
    </recommendedName>
</protein>